<dbReference type="EMBL" id="DF838036">
    <property type="protein sequence ID" value="GAT42505.1"/>
    <property type="molecule type" value="Genomic_DNA"/>
</dbReference>
<reference evidence="1" key="1">
    <citation type="submission" date="2014-09" db="EMBL/GenBank/DDBJ databases">
        <title>Genome sequence of the luminous mushroom Mycena chlorophos for searching fungal bioluminescence genes.</title>
        <authorList>
            <person name="Tanaka Y."/>
            <person name="Kasuga D."/>
            <person name="Oba Y."/>
            <person name="Hase S."/>
            <person name="Sato K."/>
            <person name="Oba Y."/>
            <person name="Sakakibara Y."/>
        </authorList>
    </citation>
    <scope>NUCLEOTIDE SEQUENCE</scope>
</reference>
<keyword evidence="2" id="KW-1185">Reference proteome</keyword>
<sequence length="184" mass="19790">MSDIPATNSPSVSIDFPNDSYVSLSEYRRVVGLLAEEHAARQALCAKQDDLQEEHHQNLAIAATLRADLAILGSRAKLASTLARLRFGAQNAMLKALHVQLDQLQSGHKDAVASLLSELSDMQRCYDSLLAALGGSSISLGMVRDQIHQAVGPLERFAEWAQRLRVALEQDAAADAAAPSGIYA</sequence>
<proteinExistence type="predicted"/>
<protein>
    <submittedName>
        <fullName evidence="1">Uncharacterized protein</fullName>
    </submittedName>
</protein>
<organism evidence="1 2">
    <name type="scientific">Mycena chlorophos</name>
    <name type="common">Agaric fungus</name>
    <name type="synonym">Agaricus chlorophos</name>
    <dbReference type="NCBI Taxonomy" id="658473"/>
    <lineage>
        <taxon>Eukaryota</taxon>
        <taxon>Fungi</taxon>
        <taxon>Dikarya</taxon>
        <taxon>Basidiomycota</taxon>
        <taxon>Agaricomycotina</taxon>
        <taxon>Agaricomycetes</taxon>
        <taxon>Agaricomycetidae</taxon>
        <taxon>Agaricales</taxon>
        <taxon>Marasmiineae</taxon>
        <taxon>Mycenaceae</taxon>
        <taxon>Mycena</taxon>
    </lineage>
</organism>
<name>A0ABQ0KUQ0_MYCCL</name>
<evidence type="ECO:0000313" key="2">
    <source>
        <dbReference type="Proteomes" id="UP000815677"/>
    </source>
</evidence>
<accession>A0ABQ0KUQ0</accession>
<evidence type="ECO:0000313" key="1">
    <source>
        <dbReference type="EMBL" id="GAT42505.1"/>
    </source>
</evidence>
<dbReference type="Proteomes" id="UP000815677">
    <property type="component" value="Unassembled WGS sequence"/>
</dbReference>
<gene>
    <name evidence="1" type="ORF">MCHLO_00218</name>
</gene>